<dbReference type="Pfam" id="PF04230">
    <property type="entry name" value="PS_pyruv_trans"/>
    <property type="match status" value="1"/>
</dbReference>
<dbReference type="PANTHER" id="PTHR43193:SF2">
    <property type="entry name" value="POLYFERREDOXIN PROTEIN FWDF"/>
    <property type="match status" value="1"/>
</dbReference>
<evidence type="ECO:0000256" key="3">
    <source>
        <dbReference type="ARBA" id="ARBA00023014"/>
    </source>
</evidence>
<dbReference type="PROSITE" id="PS51379">
    <property type="entry name" value="4FE4S_FER_2"/>
    <property type="match status" value="2"/>
</dbReference>
<keyword evidence="3" id="KW-0411">Iron-sulfur</keyword>
<dbReference type="SUPFAM" id="SSF54862">
    <property type="entry name" value="4Fe-4S ferredoxins"/>
    <property type="match status" value="1"/>
</dbReference>
<dbReference type="InterPro" id="IPR052977">
    <property type="entry name" value="Polyferredoxin-like_ET"/>
</dbReference>
<dbReference type="InterPro" id="IPR007345">
    <property type="entry name" value="Polysacch_pyruvyl_Trfase"/>
</dbReference>
<dbReference type="InterPro" id="IPR017896">
    <property type="entry name" value="4Fe4S_Fe-S-bd"/>
</dbReference>
<dbReference type="GO" id="GO:0051536">
    <property type="term" value="F:iron-sulfur cluster binding"/>
    <property type="evidence" value="ECO:0007669"/>
    <property type="project" value="UniProtKB-KW"/>
</dbReference>
<dbReference type="Pfam" id="PF12838">
    <property type="entry name" value="Fer4_7"/>
    <property type="match status" value="1"/>
</dbReference>
<dbReference type="EMBL" id="DF968179">
    <property type="protein sequence ID" value="GAP39084.1"/>
    <property type="molecule type" value="Genomic_DNA"/>
</dbReference>
<proteinExistence type="predicted"/>
<organism evidence="5">
    <name type="scientific">Flexilinea flocculi</name>
    <dbReference type="NCBI Taxonomy" id="1678840"/>
    <lineage>
        <taxon>Bacteria</taxon>
        <taxon>Bacillati</taxon>
        <taxon>Chloroflexota</taxon>
        <taxon>Anaerolineae</taxon>
        <taxon>Anaerolineales</taxon>
        <taxon>Anaerolineaceae</taxon>
        <taxon>Flexilinea</taxon>
    </lineage>
</organism>
<name>A0A0K8P981_9CHLR</name>
<dbReference type="RefSeq" id="WP_062276704.1">
    <property type="nucleotide sequence ID" value="NZ_DF968179.1"/>
</dbReference>
<dbReference type="Proteomes" id="UP000053370">
    <property type="component" value="Unassembled WGS sequence"/>
</dbReference>
<keyword evidence="2" id="KW-0408">Iron</keyword>
<dbReference type="Pfam" id="PF04432">
    <property type="entry name" value="FrhB_FdhB_C"/>
    <property type="match status" value="1"/>
</dbReference>
<feature type="domain" description="4Fe-4S ferredoxin-type" evidence="4">
    <location>
        <begin position="215"/>
        <end position="244"/>
    </location>
</feature>
<evidence type="ECO:0000256" key="1">
    <source>
        <dbReference type="ARBA" id="ARBA00022723"/>
    </source>
</evidence>
<evidence type="ECO:0000313" key="5">
    <source>
        <dbReference type="EMBL" id="GAP39084.1"/>
    </source>
</evidence>
<dbReference type="Gene3D" id="1.20.5.300">
    <property type="match status" value="2"/>
</dbReference>
<reference evidence="5" key="1">
    <citation type="journal article" date="2015" name="Genome Announc.">
        <title>Draft Genome Sequence of Anaerolineae Strain TC1, a Novel Isolate from a Methanogenic Wastewater Treatment System.</title>
        <authorList>
            <person name="Matsuura N."/>
            <person name="Tourlousse D.M."/>
            <person name="Sun L."/>
            <person name="Toyonaga M."/>
            <person name="Kuroda K."/>
            <person name="Ohashi A."/>
            <person name="Cruz R."/>
            <person name="Yamaguchi T."/>
            <person name="Sekiguchi Y."/>
        </authorList>
    </citation>
    <scope>NUCLEOTIDE SEQUENCE [LARGE SCALE GENOMIC DNA]</scope>
    <source>
        <strain evidence="5">TC1</strain>
    </source>
</reference>
<keyword evidence="6" id="KW-1185">Reference proteome</keyword>
<evidence type="ECO:0000259" key="4">
    <source>
        <dbReference type="PROSITE" id="PS51379"/>
    </source>
</evidence>
<accession>A0A0K8P981</accession>
<keyword evidence="1" id="KW-0479">Metal-binding</keyword>
<dbReference type="SUPFAM" id="SSF58104">
    <property type="entry name" value="Methyl-accepting chemotaxis protein (MCP) signaling domain"/>
    <property type="match status" value="1"/>
</dbReference>
<dbReference type="AlphaFoldDB" id="A0A0K8P981"/>
<feature type="domain" description="4Fe-4S ferredoxin-type" evidence="4">
    <location>
        <begin position="179"/>
        <end position="210"/>
    </location>
</feature>
<gene>
    <name evidence="5" type="ORF">ATC1_113</name>
</gene>
<dbReference type="InterPro" id="IPR029063">
    <property type="entry name" value="SAM-dependent_MTases_sf"/>
</dbReference>
<dbReference type="PROSITE" id="PS00198">
    <property type="entry name" value="4FE4S_FER_1"/>
    <property type="match status" value="2"/>
</dbReference>
<dbReference type="Gene3D" id="3.40.50.150">
    <property type="entry name" value="Vaccinia Virus protein VP39"/>
    <property type="match status" value="1"/>
</dbReference>
<dbReference type="InterPro" id="IPR007525">
    <property type="entry name" value="FrhB_FdhB_C"/>
</dbReference>
<dbReference type="STRING" id="1678840.ATC1_113"/>
<dbReference type="Gene3D" id="3.30.70.20">
    <property type="match status" value="1"/>
</dbReference>
<sequence length="1160" mass="134975">MENKNNETQKCWKDREMEQGFDWRIYEARILTLSKYIDNKDTSILDLGAGKMYLKKLIPESITYFPVDFVARCEQTIVCNFNKKEFPDLQADVAFLSSILEYIEDTEWFFEQISLVVKKIILSYSCLEAFPDINYRRSRGWLNDLSTDEIISSLQNKGFILIDRSQRGTNQSFLCFIKAKPENLPQNFYCSGCGSCANACPTDAIQLHPDVNGFYRPLFDHAKCIQCGKCVDICPTLHPSYKNVATPPCYAFMADDYTRSESSSGGVFPLIAKKMLETGGVVCGAAWDQNFCVEHIIIDHEDNLDRLRHSKYLQSYIGTIYREVKSRLGKGTPVLFTGCPCQVAGLNAFLNNKYENLYTIDLFCHYSPSQLHFKEYLEDTFGIRNISKYEFRVKNTGWLDDTHKVVFKDGIEQIRHLDDDMYQQAYHPRLLMNKACENCRFFGFPRQGDISIGDFHGIDAYDPSLNDKKGTSVILVNNEKGEQLLQIAQTGSKLCKEVPLAWIMNNRVTNNFPAHPARNRFYELSRYMPFRQAVEYSLKSRYDVGIVGIWSVENYGSNMSYYALYQVIRDMGFEPLMIERPTDSIWKPHDMPIRFKYNPYRSFDLAHLYQSKIEMRELNNFCDMFLVGSDQLFRDNLYHQFGKYITLDWVSDRKKKVAYAASFGADYFEGSDETRAEMSYFMNKFDRFSVREKCGVDLAKNAFGIDADFVLDPVFLCDKKHYDALVAKGHKPKEKHIAAYILDPDDDKQEILTSISKTLGLNCNIFSDSNYQNDRFGEWWHISASSSTYNEDWLRDIVDSDFVIADSFHGICFAIIYRKPFIAIANKRRGITRFTSLLNLLGLGDRLIFNAQQLENKFEYLMKIDYDKVYLILNKEKARSINWLKSTLTPMIPKKPMSTYDFFSEKLLTVDQRFARVDNFADDVNQRFTAINDFTDNVNQRFTVVDKFADDVNQRFTAVNDFTDNVNQRFSVVDKFADDVNQRFTAVNDFTDNVDQRFSVVDKFADDVNQRFTAINDFTDNVNQRFTVVDKFAHDVNQHFTVVDKFADDVNQRFTVVDKFADDVNQRFTAINDFTDNVNQRFTVVDKFADDVNQRFVLIEKWVNNQNNQINSLNNDITRLQDTLCQKEQELARMYKSKTFKIGRIIAYIPRKIYFLLSRK</sequence>
<dbReference type="SUPFAM" id="SSF53335">
    <property type="entry name" value="S-adenosyl-L-methionine-dependent methyltransferases"/>
    <property type="match status" value="1"/>
</dbReference>
<dbReference type="InterPro" id="IPR017900">
    <property type="entry name" value="4Fe4S_Fe_S_CS"/>
</dbReference>
<dbReference type="GO" id="GO:0046872">
    <property type="term" value="F:metal ion binding"/>
    <property type="evidence" value="ECO:0007669"/>
    <property type="project" value="UniProtKB-KW"/>
</dbReference>
<evidence type="ECO:0000256" key="2">
    <source>
        <dbReference type="ARBA" id="ARBA00023004"/>
    </source>
</evidence>
<dbReference type="OrthoDB" id="9803192at2"/>
<protein>
    <submittedName>
        <fullName evidence="5">Coenzyme F420-reducing hydrogenase, beta subunit</fullName>
    </submittedName>
</protein>
<dbReference type="PANTHER" id="PTHR43193">
    <property type="match status" value="1"/>
</dbReference>
<evidence type="ECO:0000313" key="6">
    <source>
        <dbReference type="Proteomes" id="UP000053370"/>
    </source>
</evidence>